<feature type="region of interest" description="Disordered" evidence="1">
    <location>
        <begin position="1"/>
        <end position="55"/>
    </location>
</feature>
<name>A0ABY2HXM1_9MICO</name>
<keyword evidence="3" id="KW-1185">Reference proteome</keyword>
<protein>
    <recommendedName>
        <fullName evidence="4">Centromere-binding protein ParB C-terminal domain-containing protein</fullName>
    </recommendedName>
</protein>
<dbReference type="Gene3D" id="6.10.180.30">
    <property type="match status" value="1"/>
</dbReference>
<proteinExistence type="predicted"/>
<sequence>MTVPTRRRPGSASPIRLVPEVEEVRTPAATEPPPAVLSPTPTSSESPADAVENDEKKAVTFGLRTSLKKRAETAVLRTAGYEGGYTSMAALVDGALERELARLAVEFNGGEPFPRNVGGFRQGRPLGS</sequence>
<organism evidence="2 3">
    <name type="scientific">Cryobacterium flavum</name>
    <dbReference type="NCBI Taxonomy" id="1424659"/>
    <lineage>
        <taxon>Bacteria</taxon>
        <taxon>Bacillati</taxon>
        <taxon>Actinomycetota</taxon>
        <taxon>Actinomycetes</taxon>
        <taxon>Micrococcales</taxon>
        <taxon>Microbacteriaceae</taxon>
        <taxon>Cryobacterium</taxon>
    </lineage>
</organism>
<evidence type="ECO:0000313" key="2">
    <source>
        <dbReference type="EMBL" id="TFB73589.1"/>
    </source>
</evidence>
<gene>
    <name evidence="2" type="ORF">E3O21_16940</name>
</gene>
<accession>A0ABY2HXM1</accession>
<reference evidence="2 3" key="1">
    <citation type="submission" date="2019-03" db="EMBL/GenBank/DDBJ databases">
        <title>Genomics of glacier-inhabiting Cryobacterium strains.</title>
        <authorList>
            <person name="Liu Q."/>
            <person name="Xin Y.-H."/>
        </authorList>
    </citation>
    <scope>NUCLEOTIDE SEQUENCE [LARGE SCALE GENOMIC DNA]</scope>
    <source>
        <strain evidence="2 3">Hh8</strain>
    </source>
</reference>
<evidence type="ECO:0008006" key="4">
    <source>
        <dbReference type="Google" id="ProtNLM"/>
    </source>
</evidence>
<comment type="caution">
    <text evidence="2">The sequence shown here is derived from an EMBL/GenBank/DDBJ whole genome shotgun (WGS) entry which is preliminary data.</text>
</comment>
<evidence type="ECO:0000256" key="1">
    <source>
        <dbReference type="SAM" id="MobiDB-lite"/>
    </source>
</evidence>
<dbReference type="Proteomes" id="UP000298252">
    <property type="component" value="Unassembled WGS sequence"/>
</dbReference>
<evidence type="ECO:0000313" key="3">
    <source>
        <dbReference type="Proteomes" id="UP000298252"/>
    </source>
</evidence>
<dbReference type="EMBL" id="SOFD01000040">
    <property type="protein sequence ID" value="TFB73589.1"/>
    <property type="molecule type" value="Genomic_DNA"/>
</dbReference>